<reference evidence="1 2" key="1">
    <citation type="journal article" date="2012" name="Genome Biol.">
        <title>Genome and low-iron response of an oceanic diatom adapted to chronic iron limitation.</title>
        <authorList>
            <person name="Lommer M."/>
            <person name="Specht M."/>
            <person name="Roy A.S."/>
            <person name="Kraemer L."/>
            <person name="Andreson R."/>
            <person name="Gutowska M.A."/>
            <person name="Wolf J."/>
            <person name="Bergner S.V."/>
            <person name="Schilhabel M.B."/>
            <person name="Klostermeier U.C."/>
            <person name="Beiko R.G."/>
            <person name="Rosenstiel P."/>
            <person name="Hippler M."/>
            <person name="Laroche J."/>
        </authorList>
    </citation>
    <scope>NUCLEOTIDE SEQUENCE [LARGE SCALE GENOMIC DNA]</scope>
    <source>
        <strain evidence="1 2">CCMP1005</strain>
    </source>
</reference>
<organism evidence="1 2">
    <name type="scientific">Thalassiosira oceanica</name>
    <name type="common">Marine diatom</name>
    <dbReference type="NCBI Taxonomy" id="159749"/>
    <lineage>
        <taxon>Eukaryota</taxon>
        <taxon>Sar</taxon>
        <taxon>Stramenopiles</taxon>
        <taxon>Ochrophyta</taxon>
        <taxon>Bacillariophyta</taxon>
        <taxon>Coscinodiscophyceae</taxon>
        <taxon>Thalassiosirophycidae</taxon>
        <taxon>Thalassiosirales</taxon>
        <taxon>Thalassiosiraceae</taxon>
        <taxon>Thalassiosira</taxon>
    </lineage>
</organism>
<evidence type="ECO:0000313" key="2">
    <source>
        <dbReference type="Proteomes" id="UP000266841"/>
    </source>
</evidence>
<name>K0R214_THAOC</name>
<dbReference type="AlphaFoldDB" id="K0R214"/>
<protein>
    <submittedName>
        <fullName evidence="1">Uncharacterized protein</fullName>
    </submittedName>
</protein>
<feature type="non-terminal residue" evidence="1">
    <location>
        <position position="1"/>
    </location>
</feature>
<dbReference type="Proteomes" id="UP000266841">
    <property type="component" value="Unassembled WGS sequence"/>
</dbReference>
<keyword evidence="2" id="KW-1185">Reference proteome</keyword>
<dbReference type="EMBL" id="AGNL01047651">
    <property type="protein sequence ID" value="EJK46588.1"/>
    <property type="molecule type" value="Genomic_DNA"/>
</dbReference>
<evidence type="ECO:0000313" key="1">
    <source>
        <dbReference type="EMBL" id="EJK46588.1"/>
    </source>
</evidence>
<comment type="caution">
    <text evidence="1">The sequence shown here is derived from an EMBL/GenBank/DDBJ whole genome shotgun (WGS) entry which is preliminary data.</text>
</comment>
<sequence length="103" mass="11640">LIDSIGMFRPEDWGILVGYPRHIQHVRFERIGYSFCTLDQVAPNAIGVLQVSLKNNLLNADVLHDRWSLGRVKVRYCLVEESAAYACGPCLFLLANRDARPPV</sequence>
<accession>K0R214</accession>
<gene>
    <name evidence="1" type="ORF">THAOC_34735</name>
</gene>
<proteinExistence type="predicted"/>